<reference evidence="10" key="2">
    <citation type="journal article" date="2014" name="Mol. Biochem. Parasitol.">
        <title>Capturing the variant surface glycoprotein repertoire (the VSGnome) of Trypanosoma brucei Lister 427.</title>
        <authorList>
            <person name="Cross G.A."/>
            <person name="Kim H.S."/>
            <person name="Wickstead B."/>
        </authorList>
    </citation>
    <scope>NUCLEOTIDE SEQUENCE</scope>
    <source>
        <strain evidence="10">Lister 427</strain>
    </source>
</reference>
<keyword evidence="6" id="KW-0325">Glycoprotein</keyword>
<evidence type="ECO:0000256" key="9">
    <source>
        <dbReference type="SAM" id="SignalP"/>
    </source>
</evidence>
<protein>
    <submittedName>
        <fullName evidence="10">Variant surface glycoprotein 1193</fullName>
    </submittedName>
</protein>
<dbReference type="SUPFAM" id="SSF118251">
    <property type="entry name" value="Variant surface glycoprotein MITAT 1.2, VSG 221, C-terminal domain"/>
    <property type="match status" value="1"/>
</dbReference>
<keyword evidence="5" id="KW-0472">Membrane</keyword>
<dbReference type="VEuPathDB" id="TriTrypDB:Tb927.5.5410"/>
<comment type="subcellular location">
    <subcellularLocation>
        <location evidence="2">Cell membrane</location>
        <topology evidence="2">Lipid-anchor</topology>
        <topology evidence="2">GPI-anchor</topology>
    </subcellularLocation>
</comment>
<sequence>MLQCAALLVVTLTWAVGDEATDLGKAGNAINDICHEAKFYTAAAEEISSAAQKKLTSLKNVEQNLQRWQLAAAVTKQPTERAQFLALAAYAQQIMQAATTAVTGQTKAAAKAQEAAHRWAATLVASATASQATLAPAATAVPGTTSSNAKTAVQYTPAARDHCNNYEITDKAADDTAPNIMQAKKLRISDATNIRHQAQGATINLAAKNSGDSAKNVFDTTITNGKFIMTSCTANDYFTMTFDAPTMKPYSQPSATPLGDSADDHRQCGDAAGQKNTVIPTKDYLRHVICTALTTLSQPAHSLDKLDGKQLAGLATFKKIAANLLDPKRGPIDITKQGEAEKLTTLITSVYGDSNDVFTQRFVTRVNDIPIKYKNGDQTEDTTIGKLVGQPVIAEAISYYEGLSSQAKQAASAAVTSPTEKSTGVCEGKSKDECPISEGCETKDGKCKLKEGVKVQRKNERR</sequence>
<keyword evidence="3" id="KW-1003">Cell membrane</keyword>
<organism evidence="10">
    <name type="scientific">Trypanosoma brucei</name>
    <dbReference type="NCBI Taxonomy" id="5691"/>
    <lineage>
        <taxon>Eukaryota</taxon>
        <taxon>Discoba</taxon>
        <taxon>Euglenozoa</taxon>
        <taxon>Kinetoplastea</taxon>
        <taxon>Metakinetoplastina</taxon>
        <taxon>Trypanosomatida</taxon>
        <taxon>Trypanosomatidae</taxon>
        <taxon>Trypanosoma</taxon>
    </lineage>
</organism>
<reference evidence="10" key="1">
    <citation type="submission" date="2013-02" db="EMBL/GenBank/DDBJ databases">
        <authorList>
            <person name="Cross G.A.M."/>
            <person name="Kim H.-S."/>
            <person name="Wickstead B."/>
        </authorList>
    </citation>
    <scope>NUCLEOTIDE SEQUENCE</scope>
    <source>
        <strain evidence="10">Lister 427</strain>
    </source>
</reference>
<proteinExistence type="predicted"/>
<dbReference type="VEuPathDB" id="TriTrypDB:Tb1125.5.5410"/>
<name>M4SXW2_9TRYP</name>
<dbReference type="Gene3D" id="1.10.470.10">
    <property type="entry name" value="Variant Surface Glycoprotein, subunit A, domain 2"/>
    <property type="match status" value="1"/>
</dbReference>
<dbReference type="VEuPathDB" id="TriTrypDB:Tb427_000424400"/>
<keyword evidence="4" id="KW-0336">GPI-anchor</keyword>
<keyword evidence="7" id="KW-0449">Lipoprotein</keyword>
<dbReference type="EMBL" id="KC612700">
    <property type="protein sequence ID" value="AGH60131.1"/>
    <property type="molecule type" value="Genomic_DNA"/>
</dbReference>
<evidence type="ECO:0000256" key="6">
    <source>
        <dbReference type="ARBA" id="ARBA00023180"/>
    </source>
</evidence>
<evidence type="ECO:0000256" key="4">
    <source>
        <dbReference type="ARBA" id="ARBA00022622"/>
    </source>
</evidence>
<accession>M4SXW2</accession>
<dbReference type="AlphaFoldDB" id="M4SXW2"/>
<evidence type="ECO:0000256" key="5">
    <source>
        <dbReference type="ARBA" id="ARBA00023136"/>
    </source>
</evidence>
<keyword evidence="9" id="KW-0732">Signal</keyword>
<dbReference type="GO" id="GO:0098552">
    <property type="term" value="C:side of membrane"/>
    <property type="evidence" value="ECO:0007669"/>
    <property type="project" value="UniProtKB-KW"/>
</dbReference>
<feature type="region of interest" description="Disordered" evidence="8">
    <location>
        <begin position="414"/>
        <end position="435"/>
    </location>
</feature>
<dbReference type="SUPFAM" id="SSF58087">
    <property type="entry name" value="Variant surface glycoprotein (N-terminal domain)"/>
    <property type="match status" value="1"/>
</dbReference>
<evidence type="ECO:0000256" key="1">
    <source>
        <dbReference type="ARBA" id="ARBA00002523"/>
    </source>
</evidence>
<feature type="signal peptide" evidence="9">
    <location>
        <begin position="1"/>
        <end position="20"/>
    </location>
</feature>
<dbReference type="InterPro" id="IPR027446">
    <property type="entry name" value="VSG_C_dom_sf"/>
</dbReference>
<evidence type="ECO:0000256" key="8">
    <source>
        <dbReference type="SAM" id="MobiDB-lite"/>
    </source>
</evidence>
<evidence type="ECO:0000313" key="10">
    <source>
        <dbReference type="EMBL" id="AGH60131.1"/>
    </source>
</evidence>
<comment type="function">
    <text evidence="1">VSG forms a coat on the surface of the parasite. The trypanosome evades the immune response of the host by expressing a series of antigenically distinct VSGs from an estimated 1000 VSG genes.</text>
</comment>
<evidence type="ECO:0000256" key="2">
    <source>
        <dbReference type="ARBA" id="ARBA00004609"/>
    </source>
</evidence>
<feature type="chain" id="PRO_5004057620" evidence="9">
    <location>
        <begin position="21"/>
        <end position="462"/>
    </location>
</feature>
<evidence type="ECO:0000256" key="3">
    <source>
        <dbReference type="ARBA" id="ARBA00022475"/>
    </source>
</evidence>
<evidence type="ECO:0000256" key="7">
    <source>
        <dbReference type="ARBA" id="ARBA00023288"/>
    </source>
</evidence>
<dbReference type="GO" id="GO:0005886">
    <property type="term" value="C:plasma membrane"/>
    <property type="evidence" value="ECO:0007669"/>
    <property type="project" value="UniProtKB-SubCell"/>
</dbReference>
<feature type="unsure residue" description="D or N" evidence="10">
    <location>
        <position position="353"/>
    </location>
</feature>